<dbReference type="AlphaFoldDB" id="A0A814KF22"/>
<accession>A0A814KF22</accession>
<proteinExistence type="predicted"/>
<dbReference type="Gene3D" id="2.60.120.990">
    <property type="match status" value="1"/>
</dbReference>
<feature type="non-terminal residue" evidence="2">
    <location>
        <position position="1"/>
    </location>
</feature>
<reference evidence="2" key="1">
    <citation type="submission" date="2021-02" db="EMBL/GenBank/DDBJ databases">
        <authorList>
            <person name="Nowell W R."/>
        </authorList>
    </citation>
    <scope>NUCLEOTIDE SEQUENCE</scope>
</reference>
<sequence>LAGQGVNCGVRNLSDTIFCEVHACIVNGTGQGGIQYLRSSKEEYDPLTTPDSKFENLLVPSFYEHGPIWDIDAQKKTVFRENGTVVYPWHKWQSGNNGSSTQSFDIWITFEFNAQLSALT</sequence>
<dbReference type="Proteomes" id="UP000681967">
    <property type="component" value="Unassembled WGS sequence"/>
</dbReference>
<evidence type="ECO:0000259" key="1">
    <source>
        <dbReference type="Pfam" id="PF18637"/>
    </source>
</evidence>
<organism evidence="2 4">
    <name type="scientific">Rotaria magnacalcarata</name>
    <dbReference type="NCBI Taxonomy" id="392030"/>
    <lineage>
        <taxon>Eukaryota</taxon>
        <taxon>Metazoa</taxon>
        <taxon>Spiralia</taxon>
        <taxon>Gnathifera</taxon>
        <taxon>Rotifera</taxon>
        <taxon>Eurotatoria</taxon>
        <taxon>Bdelloidea</taxon>
        <taxon>Philodinida</taxon>
        <taxon>Philodinidae</taxon>
        <taxon>Rotaria</taxon>
    </lineage>
</organism>
<comment type="caution">
    <text evidence="2">The sequence shown here is derived from an EMBL/GenBank/DDBJ whole genome shotgun (WGS) entry which is preliminary data.</text>
</comment>
<protein>
    <recommendedName>
        <fullName evidence="1">Aldos-2-ulose dehydratase/isomerase (AUDH) Cupin domain-containing protein</fullName>
    </recommendedName>
</protein>
<gene>
    <name evidence="3" type="ORF">BYL167_LOCUS10464</name>
    <name evidence="2" type="ORF">CJN711_LOCUS4778</name>
</gene>
<evidence type="ECO:0000313" key="4">
    <source>
        <dbReference type="Proteomes" id="UP000663855"/>
    </source>
</evidence>
<dbReference type="Pfam" id="PF18637">
    <property type="entry name" value="AUDH_Cupin"/>
    <property type="match status" value="1"/>
</dbReference>
<name>A0A814KF22_9BILA</name>
<evidence type="ECO:0000313" key="2">
    <source>
        <dbReference type="EMBL" id="CAF1051756.1"/>
    </source>
</evidence>
<evidence type="ECO:0000313" key="3">
    <source>
        <dbReference type="EMBL" id="CAF3939995.1"/>
    </source>
</evidence>
<dbReference type="Proteomes" id="UP000663855">
    <property type="component" value="Unassembled WGS sequence"/>
</dbReference>
<dbReference type="EMBL" id="CAJNOV010001197">
    <property type="protein sequence ID" value="CAF1051756.1"/>
    <property type="molecule type" value="Genomic_DNA"/>
</dbReference>
<dbReference type="InterPro" id="IPR040887">
    <property type="entry name" value="AUDH_Cupin"/>
</dbReference>
<dbReference type="EMBL" id="CAJOBH010003151">
    <property type="protein sequence ID" value="CAF3939995.1"/>
    <property type="molecule type" value="Genomic_DNA"/>
</dbReference>
<feature type="domain" description="Aldos-2-ulose dehydratase/isomerase (AUDH) Cupin" evidence="1">
    <location>
        <begin position="2"/>
        <end position="113"/>
    </location>
</feature>